<keyword evidence="3" id="KW-1185">Reference proteome</keyword>
<dbReference type="Proteomes" id="UP000054217">
    <property type="component" value="Unassembled WGS sequence"/>
</dbReference>
<gene>
    <name evidence="2" type="ORF">M404DRAFT_381554</name>
</gene>
<reference evidence="2 3" key="1">
    <citation type="submission" date="2014-04" db="EMBL/GenBank/DDBJ databases">
        <authorList>
            <consortium name="DOE Joint Genome Institute"/>
            <person name="Kuo A."/>
            <person name="Kohler A."/>
            <person name="Costa M.D."/>
            <person name="Nagy L.G."/>
            <person name="Floudas D."/>
            <person name="Copeland A."/>
            <person name="Barry K.W."/>
            <person name="Cichocki N."/>
            <person name="Veneault-Fourrey C."/>
            <person name="LaButti K."/>
            <person name="Lindquist E.A."/>
            <person name="Lipzen A."/>
            <person name="Lundell T."/>
            <person name="Morin E."/>
            <person name="Murat C."/>
            <person name="Sun H."/>
            <person name="Tunlid A."/>
            <person name="Henrissat B."/>
            <person name="Grigoriev I.V."/>
            <person name="Hibbett D.S."/>
            <person name="Martin F."/>
            <person name="Nordberg H.P."/>
            <person name="Cantor M.N."/>
            <person name="Hua S.X."/>
        </authorList>
    </citation>
    <scope>NUCLEOTIDE SEQUENCE [LARGE SCALE GENOMIC DNA]</scope>
    <source>
        <strain evidence="2 3">Marx 270</strain>
    </source>
</reference>
<feature type="domain" description="Argonaute linker 1" evidence="1">
    <location>
        <begin position="151"/>
        <end position="198"/>
    </location>
</feature>
<dbReference type="AlphaFoldDB" id="A0A0C3IBQ8"/>
<dbReference type="InterPro" id="IPR014811">
    <property type="entry name" value="ArgoL1"/>
</dbReference>
<dbReference type="InterPro" id="IPR036085">
    <property type="entry name" value="PAZ_dom_sf"/>
</dbReference>
<dbReference type="SMART" id="SM01163">
    <property type="entry name" value="DUF1785"/>
    <property type="match status" value="1"/>
</dbReference>
<evidence type="ECO:0000313" key="2">
    <source>
        <dbReference type="EMBL" id="KIN94492.1"/>
    </source>
</evidence>
<dbReference type="InterPro" id="IPR032474">
    <property type="entry name" value="Argonaute_N"/>
</dbReference>
<dbReference type="SUPFAM" id="SSF101690">
    <property type="entry name" value="PAZ domain"/>
    <property type="match status" value="1"/>
</dbReference>
<dbReference type="OrthoDB" id="10252740at2759"/>
<sequence length="221" mass="25194">MSRLVVYTNSFKVERITENKKYHQYDVSFEPEIRQAGRRIEIFERLQNHTEPTLFTPKVIYDGDAIAYSGRILAFGQSHTFEVDMSDRGTSKRRFAVTLKRVDASVIDFNDLRQFLDGRLKQQTPKVIVAINLLQLIVRQGPNLKYPNNIKSFFTKDAGRVTLGGGLEAWKGFYQSVRPTHNQLLVNVDVTCGVLYQEGRLIDVALALLGQSHGYSLALRI</sequence>
<reference evidence="3" key="2">
    <citation type="submission" date="2015-01" db="EMBL/GenBank/DDBJ databases">
        <title>Evolutionary Origins and Diversification of the Mycorrhizal Mutualists.</title>
        <authorList>
            <consortium name="DOE Joint Genome Institute"/>
            <consortium name="Mycorrhizal Genomics Consortium"/>
            <person name="Kohler A."/>
            <person name="Kuo A."/>
            <person name="Nagy L.G."/>
            <person name="Floudas D."/>
            <person name="Copeland A."/>
            <person name="Barry K.W."/>
            <person name="Cichocki N."/>
            <person name="Veneault-Fourrey C."/>
            <person name="LaButti K."/>
            <person name="Lindquist E.A."/>
            <person name="Lipzen A."/>
            <person name="Lundell T."/>
            <person name="Morin E."/>
            <person name="Murat C."/>
            <person name="Riley R."/>
            <person name="Ohm R."/>
            <person name="Sun H."/>
            <person name="Tunlid A."/>
            <person name="Henrissat B."/>
            <person name="Grigoriev I.V."/>
            <person name="Hibbett D.S."/>
            <person name="Martin F."/>
        </authorList>
    </citation>
    <scope>NUCLEOTIDE SEQUENCE [LARGE SCALE GENOMIC DNA]</scope>
    <source>
        <strain evidence="3">Marx 270</strain>
    </source>
</reference>
<dbReference type="PANTHER" id="PTHR22891">
    <property type="entry name" value="EUKARYOTIC TRANSLATION INITIATION FACTOR 2C"/>
    <property type="match status" value="1"/>
</dbReference>
<dbReference type="EMBL" id="KN832096">
    <property type="protein sequence ID" value="KIN94492.1"/>
    <property type="molecule type" value="Genomic_DNA"/>
</dbReference>
<evidence type="ECO:0000259" key="1">
    <source>
        <dbReference type="SMART" id="SM01163"/>
    </source>
</evidence>
<accession>A0A0C3IBQ8</accession>
<dbReference type="STRING" id="870435.A0A0C3IBQ8"/>
<dbReference type="Pfam" id="PF16486">
    <property type="entry name" value="ArgoN"/>
    <property type="match status" value="1"/>
</dbReference>
<evidence type="ECO:0000313" key="3">
    <source>
        <dbReference type="Proteomes" id="UP000054217"/>
    </source>
</evidence>
<organism evidence="2 3">
    <name type="scientific">Pisolithus tinctorius Marx 270</name>
    <dbReference type="NCBI Taxonomy" id="870435"/>
    <lineage>
        <taxon>Eukaryota</taxon>
        <taxon>Fungi</taxon>
        <taxon>Dikarya</taxon>
        <taxon>Basidiomycota</taxon>
        <taxon>Agaricomycotina</taxon>
        <taxon>Agaricomycetes</taxon>
        <taxon>Agaricomycetidae</taxon>
        <taxon>Boletales</taxon>
        <taxon>Sclerodermatineae</taxon>
        <taxon>Pisolithaceae</taxon>
        <taxon>Pisolithus</taxon>
    </lineage>
</organism>
<protein>
    <recommendedName>
        <fullName evidence="1">Argonaute linker 1 domain-containing protein</fullName>
    </recommendedName>
</protein>
<proteinExistence type="predicted"/>
<dbReference type="Pfam" id="PF08699">
    <property type="entry name" value="ArgoL1"/>
    <property type="match status" value="1"/>
</dbReference>
<name>A0A0C3IBQ8_PISTI</name>
<dbReference type="HOGENOM" id="CLU_1251111_0_0_1"/>
<dbReference type="InParanoid" id="A0A0C3IBQ8"/>